<comment type="caution">
    <text evidence="1">The sequence shown here is derived from an EMBL/GenBank/DDBJ whole genome shotgun (WGS) entry which is preliminary data.</text>
</comment>
<reference evidence="1" key="1">
    <citation type="submission" date="2022-08" db="EMBL/GenBank/DDBJ databases">
        <title>Genome Sequence of Fusarium decemcellulare.</title>
        <authorList>
            <person name="Buettner E."/>
        </authorList>
    </citation>
    <scope>NUCLEOTIDE SEQUENCE</scope>
    <source>
        <strain evidence="1">Babe19</strain>
    </source>
</reference>
<proteinExistence type="predicted"/>
<dbReference type="Proteomes" id="UP001148629">
    <property type="component" value="Unassembled WGS sequence"/>
</dbReference>
<keyword evidence="2" id="KW-1185">Reference proteome</keyword>
<name>A0ACC1RW73_9HYPO</name>
<gene>
    <name evidence="1" type="ORF">NM208_g10916</name>
</gene>
<organism evidence="1 2">
    <name type="scientific">Fusarium decemcellulare</name>
    <dbReference type="NCBI Taxonomy" id="57161"/>
    <lineage>
        <taxon>Eukaryota</taxon>
        <taxon>Fungi</taxon>
        <taxon>Dikarya</taxon>
        <taxon>Ascomycota</taxon>
        <taxon>Pezizomycotina</taxon>
        <taxon>Sordariomycetes</taxon>
        <taxon>Hypocreomycetidae</taxon>
        <taxon>Hypocreales</taxon>
        <taxon>Nectriaceae</taxon>
        <taxon>Fusarium</taxon>
        <taxon>Fusarium decemcellulare species complex</taxon>
    </lineage>
</organism>
<accession>A0ACC1RW73</accession>
<dbReference type="EMBL" id="JANRMS010001629">
    <property type="protein sequence ID" value="KAJ3527015.1"/>
    <property type="molecule type" value="Genomic_DNA"/>
</dbReference>
<protein>
    <submittedName>
        <fullName evidence="1">Uncharacterized protein</fullName>
    </submittedName>
</protein>
<sequence>MFGQHIMNLSYLLFPALLQGAQAAVASQASSDFAVKCSNFASTLKLPNTTVWFTEHVTAGTNITLPDNDPTCGRPGQVVEAELCRVAMFVTTSPSSNLSFEAWLPSNWTGRFLSTGNGGVSGCIQYEDMAYGVGLGFSTVSANNGHNGTSALPMFHNPGVVEDFAYRSIHTGVVLGKQTTKQFYGKNHTKSYYLGCSTGGRQGFKEAQDFPDDFDGIVAGAPAIAFEGLQSRSGSFWGITGAPGAPTYLDSDEWAMVQKDILTQCDHLDGVEDGIIEDPNLCQYRPEALICSGKQTENCLTGQQAETVRQVYSPLYGSNGTFIYPRIQPGGSVGFSFVISDTPFPYSTEWFRYVIYEDATWDPSTIGPKDYDAALKKNSYNIQTWKGELSGIRDRGSKILHYHGLQDGLISSEISQVYYDHVSRTMSLNSTELDDFYRLFRISGCGHCSGGDGASHIGNQLENLGGMEPENNVLLAIVQWVEKGIAPETITGYRYVNGSQENAVEYKRRHCRYPYRNVWDRVGDSKDPDSWSCQL</sequence>
<evidence type="ECO:0000313" key="2">
    <source>
        <dbReference type="Proteomes" id="UP001148629"/>
    </source>
</evidence>
<evidence type="ECO:0000313" key="1">
    <source>
        <dbReference type="EMBL" id="KAJ3527015.1"/>
    </source>
</evidence>